<evidence type="ECO:0000313" key="3">
    <source>
        <dbReference type="Proteomes" id="UP001293718"/>
    </source>
</evidence>
<dbReference type="RefSeq" id="WP_322465240.1">
    <property type="nucleotide sequence ID" value="NZ_JAXOJX010000012.1"/>
</dbReference>
<dbReference type="Proteomes" id="UP001293718">
    <property type="component" value="Unassembled WGS sequence"/>
</dbReference>
<dbReference type="PANTHER" id="PTHR43798:SF33">
    <property type="entry name" value="HYDROLASE, PUTATIVE (AFU_ORTHOLOGUE AFUA_2G14860)-RELATED"/>
    <property type="match status" value="1"/>
</dbReference>
<dbReference type="GO" id="GO:0016787">
    <property type="term" value="F:hydrolase activity"/>
    <property type="evidence" value="ECO:0007669"/>
    <property type="project" value="UniProtKB-KW"/>
</dbReference>
<sequence length="257" mass="28141">MIELLHRDEAQIEVLVDGEPGPAIVLLPSSMRDSMDFDDLAQQIAARGFRVLRPQPRGMARSRGPMDGLDLSVLAADVAHTIEQLGGGRSVIVGHAFGHFIARVTDLEHPERVRGVVVMAGAARTFPPGVAESLELASDASRPESERLHHLRLGFFAPGNDPSPWLEGWHPELREAYRRAGTRPPKDAWWPVTHAPILDLQGDADPWRPPSTRGELEQVLGDKVTVRVVSHASHAMVPEQPKAVADIIVDWARSLAP</sequence>
<evidence type="ECO:0000313" key="2">
    <source>
        <dbReference type="EMBL" id="MDZ5456802.1"/>
    </source>
</evidence>
<dbReference type="InterPro" id="IPR000073">
    <property type="entry name" value="AB_hydrolase_1"/>
</dbReference>
<dbReference type="Gene3D" id="3.40.50.1820">
    <property type="entry name" value="alpha/beta hydrolase"/>
    <property type="match status" value="1"/>
</dbReference>
<dbReference type="InterPro" id="IPR050266">
    <property type="entry name" value="AB_hydrolase_sf"/>
</dbReference>
<dbReference type="Pfam" id="PF12697">
    <property type="entry name" value="Abhydrolase_6"/>
    <property type="match status" value="1"/>
</dbReference>
<dbReference type="InterPro" id="IPR029058">
    <property type="entry name" value="AB_hydrolase_fold"/>
</dbReference>
<feature type="domain" description="AB hydrolase-1" evidence="1">
    <location>
        <begin position="24"/>
        <end position="246"/>
    </location>
</feature>
<name>A0ABU5ICW8_9BURK</name>
<dbReference type="SUPFAM" id="SSF53474">
    <property type="entry name" value="alpha/beta-Hydrolases"/>
    <property type="match status" value="1"/>
</dbReference>
<dbReference type="EMBL" id="JAXOJX010000012">
    <property type="protein sequence ID" value="MDZ5456802.1"/>
    <property type="molecule type" value="Genomic_DNA"/>
</dbReference>
<gene>
    <name evidence="2" type="ORF">SM757_09485</name>
</gene>
<reference evidence="2 3" key="1">
    <citation type="submission" date="2023-11" db="EMBL/GenBank/DDBJ databases">
        <title>Draft genome of Azohydromonas lata strain H1 (DSM1123), a polyhydroxyalkanoate producer.</title>
        <authorList>
            <person name="Traversa D."/>
            <person name="D'Addabbo P."/>
            <person name="Pazzani C."/>
            <person name="Manzari C."/>
            <person name="Chiara M."/>
            <person name="Scrascia M."/>
        </authorList>
    </citation>
    <scope>NUCLEOTIDE SEQUENCE [LARGE SCALE GENOMIC DNA]</scope>
    <source>
        <strain evidence="2 3">H1</strain>
    </source>
</reference>
<proteinExistence type="predicted"/>
<organism evidence="2 3">
    <name type="scientific">Azohydromonas lata</name>
    <dbReference type="NCBI Taxonomy" id="45677"/>
    <lineage>
        <taxon>Bacteria</taxon>
        <taxon>Pseudomonadati</taxon>
        <taxon>Pseudomonadota</taxon>
        <taxon>Betaproteobacteria</taxon>
        <taxon>Burkholderiales</taxon>
        <taxon>Sphaerotilaceae</taxon>
        <taxon>Azohydromonas</taxon>
    </lineage>
</organism>
<dbReference type="PANTHER" id="PTHR43798">
    <property type="entry name" value="MONOACYLGLYCEROL LIPASE"/>
    <property type="match status" value="1"/>
</dbReference>
<protein>
    <submittedName>
        <fullName evidence="2">Alpha/beta hydrolase</fullName>
    </submittedName>
</protein>
<keyword evidence="2" id="KW-0378">Hydrolase</keyword>
<accession>A0ABU5ICW8</accession>
<evidence type="ECO:0000259" key="1">
    <source>
        <dbReference type="Pfam" id="PF12697"/>
    </source>
</evidence>
<keyword evidence="3" id="KW-1185">Reference proteome</keyword>
<comment type="caution">
    <text evidence="2">The sequence shown here is derived from an EMBL/GenBank/DDBJ whole genome shotgun (WGS) entry which is preliminary data.</text>
</comment>